<dbReference type="Pfam" id="PF00144">
    <property type="entry name" value="Beta-lactamase"/>
    <property type="match status" value="1"/>
</dbReference>
<accession>A0A485LI16</accession>
<gene>
    <name evidence="3" type="primary">Aste57867_21634</name>
    <name evidence="2" type="ORF">As57867_021565</name>
    <name evidence="3" type="ORF">ASTE57867_21634</name>
</gene>
<dbReference type="SUPFAM" id="SSF56601">
    <property type="entry name" value="beta-lactamase/transpeptidase-like"/>
    <property type="match status" value="1"/>
</dbReference>
<dbReference type="Proteomes" id="UP000332933">
    <property type="component" value="Unassembled WGS sequence"/>
</dbReference>
<dbReference type="InterPro" id="IPR001466">
    <property type="entry name" value="Beta-lactam-related"/>
</dbReference>
<keyword evidence="4" id="KW-1185">Reference proteome</keyword>
<reference evidence="2" key="2">
    <citation type="submission" date="2019-06" db="EMBL/GenBank/DDBJ databases">
        <title>Genomics analysis of Aphanomyces spp. identifies a new class of oomycete effector associated with host adaptation.</title>
        <authorList>
            <person name="Gaulin E."/>
        </authorList>
    </citation>
    <scope>NUCLEOTIDE SEQUENCE</scope>
    <source>
        <strain evidence="2">CBS 578.67</strain>
    </source>
</reference>
<reference evidence="3 4" key="1">
    <citation type="submission" date="2019-03" db="EMBL/GenBank/DDBJ databases">
        <authorList>
            <person name="Gaulin E."/>
            <person name="Dumas B."/>
        </authorList>
    </citation>
    <scope>NUCLEOTIDE SEQUENCE [LARGE SCALE GENOMIC DNA]</scope>
    <source>
        <strain evidence="3">CBS 568.67</strain>
    </source>
</reference>
<dbReference type="AlphaFoldDB" id="A0A485LI16"/>
<dbReference type="Gene3D" id="3.40.710.10">
    <property type="entry name" value="DD-peptidase/beta-lactamase superfamily"/>
    <property type="match status" value="1"/>
</dbReference>
<dbReference type="OrthoDB" id="58460at2759"/>
<organism evidence="3 4">
    <name type="scientific">Aphanomyces stellatus</name>
    <dbReference type="NCBI Taxonomy" id="120398"/>
    <lineage>
        <taxon>Eukaryota</taxon>
        <taxon>Sar</taxon>
        <taxon>Stramenopiles</taxon>
        <taxon>Oomycota</taxon>
        <taxon>Saprolegniomycetes</taxon>
        <taxon>Saprolegniales</taxon>
        <taxon>Verrucalvaceae</taxon>
        <taxon>Aphanomyces</taxon>
    </lineage>
</organism>
<protein>
    <submittedName>
        <fullName evidence="3">Aste57867_21634 protein</fullName>
    </submittedName>
</protein>
<sequence length="275" mass="29655">MNSVFGDHEGDLVWLFGIHDNEKKIVKALGTFNTTHPLRPGYAYSNMNYEILSQVIQSVTNQTWSDYIKATFWDPLGMNDTVGCPSDSPSPELLSYGHFYCNDKVIGPFNQLNDSMIALRPGTDKYIAAGTITSSAADLTKFSLFLQGKGTSIFSSPDIVSEMITGHTVGSVYGAESSLVGYLYSADGNAITAGYGLLWGGGTIAFHTRNGFVPSEGLGVVLLTNAQGAGGRARGSSIRLDLMRSYILGIFLDVPTDELDRQFNAALNKLDVLVP</sequence>
<name>A0A485LI16_9STRA</name>
<proteinExistence type="predicted"/>
<dbReference type="InterPro" id="IPR012338">
    <property type="entry name" value="Beta-lactam/transpept-like"/>
</dbReference>
<evidence type="ECO:0000313" key="3">
    <source>
        <dbReference type="EMBL" id="VFT98304.1"/>
    </source>
</evidence>
<feature type="domain" description="Beta-lactamase-related" evidence="1">
    <location>
        <begin position="21"/>
        <end position="231"/>
    </location>
</feature>
<dbReference type="PANTHER" id="PTHR46825">
    <property type="entry name" value="D-ALANYL-D-ALANINE-CARBOXYPEPTIDASE/ENDOPEPTIDASE AMPH"/>
    <property type="match status" value="1"/>
</dbReference>
<dbReference type="PANTHER" id="PTHR46825:SF9">
    <property type="entry name" value="BETA-LACTAMASE-RELATED DOMAIN-CONTAINING PROTEIN"/>
    <property type="match status" value="1"/>
</dbReference>
<evidence type="ECO:0000313" key="2">
    <source>
        <dbReference type="EMBL" id="KAF0686574.1"/>
    </source>
</evidence>
<dbReference type="InterPro" id="IPR050491">
    <property type="entry name" value="AmpC-like"/>
</dbReference>
<dbReference type="EMBL" id="VJMH01006988">
    <property type="protein sequence ID" value="KAF0686574.1"/>
    <property type="molecule type" value="Genomic_DNA"/>
</dbReference>
<dbReference type="EMBL" id="CAADRA010007014">
    <property type="protein sequence ID" value="VFT98304.1"/>
    <property type="molecule type" value="Genomic_DNA"/>
</dbReference>
<evidence type="ECO:0000259" key="1">
    <source>
        <dbReference type="Pfam" id="PF00144"/>
    </source>
</evidence>
<evidence type="ECO:0000313" key="4">
    <source>
        <dbReference type="Proteomes" id="UP000332933"/>
    </source>
</evidence>